<dbReference type="HOGENOM" id="CLU_081854_1_0_9"/>
<evidence type="ECO:0000256" key="5">
    <source>
        <dbReference type="ARBA" id="ARBA00022833"/>
    </source>
</evidence>
<evidence type="ECO:0000256" key="8">
    <source>
        <dbReference type="ARBA" id="ARBA00039149"/>
    </source>
</evidence>
<evidence type="ECO:0000313" key="10">
    <source>
        <dbReference type="EMBL" id="ABC20522.1"/>
    </source>
</evidence>
<dbReference type="InterPro" id="IPR014729">
    <property type="entry name" value="Rossmann-like_a/b/a_fold"/>
</dbReference>
<dbReference type="Pfam" id="PF06508">
    <property type="entry name" value="QueC"/>
    <property type="match status" value="2"/>
</dbReference>
<evidence type="ECO:0000256" key="7">
    <source>
        <dbReference type="ARBA" id="ARBA00037993"/>
    </source>
</evidence>
<dbReference type="OrthoDB" id="9789567at2"/>
<dbReference type="PANTHER" id="PTHR42914:SF1">
    <property type="entry name" value="7-CYANO-7-DEAZAGUANINE SYNTHASE"/>
    <property type="match status" value="1"/>
</dbReference>
<dbReference type="SUPFAM" id="SSF52402">
    <property type="entry name" value="Adenine nucleotide alpha hydrolases-like"/>
    <property type="match status" value="1"/>
</dbReference>
<dbReference type="PANTHER" id="PTHR42914">
    <property type="entry name" value="7-CYANO-7-DEAZAGUANINE SYNTHASE"/>
    <property type="match status" value="1"/>
</dbReference>
<dbReference type="KEGG" id="mta:Moth_2235"/>
<dbReference type="Gene3D" id="3.40.50.620">
    <property type="entry name" value="HUPs"/>
    <property type="match status" value="1"/>
</dbReference>
<keyword evidence="4" id="KW-0547">Nucleotide-binding</keyword>
<reference evidence="10" key="1">
    <citation type="submission" date="2005-12" db="EMBL/GenBank/DDBJ databases">
        <title>Complete sequence of Moorella thermoacetica ATCC 39073.</title>
        <authorList>
            <consortium name="US DOE Joint Genome Institute"/>
            <person name="Copeland A."/>
            <person name="Lucas S."/>
            <person name="Lapidus A."/>
            <person name="Barry K."/>
            <person name="Detter J.C."/>
            <person name="Glavina T."/>
            <person name="Hammon N."/>
            <person name="Israni S."/>
            <person name="Pitluck S."/>
            <person name="Chertkov O."/>
            <person name="Saunders E.H."/>
            <person name="Brettin T."/>
            <person name="Bruce D."/>
            <person name="Han C."/>
            <person name="Tapia R."/>
            <person name="Gilna P."/>
            <person name="Schmutz J."/>
            <person name="Larimer F."/>
            <person name="Land M."/>
            <person name="Kyrpides N."/>
            <person name="Anderson I."/>
            <person name="Richardson P."/>
            <person name="Ragsdale S."/>
        </authorList>
    </citation>
    <scope>NUCLEOTIDE SEQUENCE</scope>
    <source>
        <strain evidence="10">ATCC 39073</strain>
    </source>
</reference>
<gene>
    <name evidence="10" type="ordered locus">Moth_2235</name>
</gene>
<dbReference type="GO" id="GO:0046872">
    <property type="term" value="F:metal ion binding"/>
    <property type="evidence" value="ECO:0007669"/>
    <property type="project" value="UniProtKB-KW"/>
</dbReference>
<organism evidence="10">
    <name type="scientific">Moorella thermoacetica (strain ATCC 39073 / JCM 9320)</name>
    <dbReference type="NCBI Taxonomy" id="264732"/>
    <lineage>
        <taxon>Bacteria</taxon>
        <taxon>Bacillati</taxon>
        <taxon>Bacillota</taxon>
        <taxon>Clostridia</taxon>
        <taxon>Neomoorellales</taxon>
        <taxon>Neomoorellaceae</taxon>
        <taxon>Neomoorella</taxon>
    </lineage>
</organism>
<evidence type="ECO:0000256" key="9">
    <source>
        <dbReference type="ARBA" id="ARBA00047890"/>
    </source>
</evidence>
<evidence type="ECO:0000256" key="2">
    <source>
        <dbReference type="ARBA" id="ARBA00022598"/>
    </source>
</evidence>
<name>Q2RGB7_MOOTA</name>
<sequence length="192" mass="21210">MNPVLVLLSGGIDSAALVHYYRSKNTSVYGLHVQYGQPVAEREAQAAKAIAAHYGIDLRIAHIQPPLARKGEEYLCRNAIFVLIACANLSPGINRVALGIHSGTIYYDCSQGFMADMQRLLDGYFSGAVTVEAPFLRWSKLEVYQYCTSHGVPVDLTYSCERNNDEPCGQCPSCYDRRRLYEAGGFMSGKTN</sequence>
<proteinExistence type="inferred from homology"/>
<evidence type="ECO:0000256" key="4">
    <source>
        <dbReference type="ARBA" id="ARBA00022741"/>
    </source>
</evidence>
<dbReference type="GO" id="GO:0005524">
    <property type="term" value="F:ATP binding"/>
    <property type="evidence" value="ECO:0007669"/>
    <property type="project" value="UniProtKB-KW"/>
</dbReference>
<dbReference type="eggNOG" id="COG0603">
    <property type="taxonomic scope" value="Bacteria"/>
</dbReference>
<evidence type="ECO:0000256" key="6">
    <source>
        <dbReference type="ARBA" id="ARBA00022840"/>
    </source>
</evidence>
<dbReference type="GO" id="GO:0016874">
    <property type="term" value="F:ligase activity"/>
    <property type="evidence" value="ECO:0007669"/>
    <property type="project" value="UniProtKB-KW"/>
</dbReference>
<dbReference type="InterPro" id="IPR018317">
    <property type="entry name" value="QueC"/>
</dbReference>
<dbReference type="STRING" id="264732.Moth_2235"/>
<comment type="catalytic activity">
    <reaction evidence="9">
        <text>7-carboxy-7-carbaguanine + NH4(+) + 2 ATP = 7-cyano-7-carbaguanine + 2 AMP + 2 diphosphate + 2 H(+)</text>
        <dbReference type="Rhea" id="RHEA:27982"/>
        <dbReference type="ChEBI" id="CHEBI:15378"/>
        <dbReference type="ChEBI" id="CHEBI:28938"/>
        <dbReference type="ChEBI" id="CHEBI:30616"/>
        <dbReference type="ChEBI" id="CHEBI:33019"/>
        <dbReference type="ChEBI" id="CHEBI:45075"/>
        <dbReference type="ChEBI" id="CHEBI:61036"/>
        <dbReference type="ChEBI" id="CHEBI:456215"/>
        <dbReference type="EC" id="6.3.4.20"/>
    </reaction>
</comment>
<keyword evidence="6" id="KW-0067">ATP-binding</keyword>
<evidence type="ECO:0000256" key="1">
    <source>
        <dbReference type="ARBA" id="ARBA00005061"/>
    </source>
</evidence>
<keyword evidence="5" id="KW-0862">Zinc</keyword>
<protein>
    <recommendedName>
        <fullName evidence="8">7-cyano-7-deazaguanine synthase</fullName>
        <ecNumber evidence="8">6.3.4.20</ecNumber>
    </recommendedName>
</protein>
<evidence type="ECO:0000256" key="3">
    <source>
        <dbReference type="ARBA" id="ARBA00022723"/>
    </source>
</evidence>
<dbReference type="EMBL" id="CP000232">
    <property type="protein sequence ID" value="ABC20522.1"/>
    <property type="molecule type" value="Genomic_DNA"/>
</dbReference>
<comment type="similarity">
    <text evidence="7">Belongs to the QueC family.</text>
</comment>
<dbReference type="EC" id="6.3.4.20" evidence="8"/>
<comment type="pathway">
    <text evidence="1">Purine metabolism; 7-cyano-7-deazaguanine biosynthesis.</text>
</comment>
<keyword evidence="2" id="KW-0436">Ligase</keyword>
<dbReference type="EnsemblBacteria" id="ABC20522">
    <property type="protein sequence ID" value="ABC20522"/>
    <property type="gene ID" value="Moth_2235"/>
</dbReference>
<accession>Q2RGB7</accession>
<dbReference type="AlphaFoldDB" id="Q2RGB7"/>
<keyword evidence="3" id="KW-0479">Metal-binding</keyword>